<accession>A0A2S6H110</accession>
<organism evidence="1 2">
    <name type="scientific">Actinokineospora auranticolor</name>
    <dbReference type="NCBI Taxonomy" id="155976"/>
    <lineage>
        <taxon>Bacteria</taxon>
        <taxon>Bacillati</taxon>
        <taxon>Actinomycetota</taxon>
        <taxon>Actinomycetes</taxon>
        <taxon>Pseudonocardiales</taxon>
        <taxon>Pseudonocardiaceae</taxon>
        <taxon>Actinokineospora</taxon>
    </lineage>
</organism>
<sequence>MNTPMEATRSAVAQVWQGVLDGTISRDEAHRWAAPWVEGDSGVEDPMTNSGLQHLHGFDLVWVDDARTTVRHGGGGLPAHTRTDVQQAFAAWRTACDSYDADPAGYLRRVKAAALAALSEESR</sequence>
<name>A0A2S6H110_9PSEU</name>
<dbReference type="Proteomes" id="UP000239203">
    <property type="component" value="Unassembled WGS sequence"/>
</dbReference>
<evidence type="ECO:0000313" key="2">
    <source>
        <dbReference type="Proteomes" id="UP000239203"/>
    </source>
</evidence>
<keyword evidence="2" id="KW-1185">Reference proteome</keyword>
<evidence type="ECO:0000313" key="1">
    <source>
        <dbReference type="EMBL" id="PPK71144.1"/>
    </source>
</evidence>
<dbReference type="EMBL" id="PTIX01000001">
    <property type="protein sequence ID" value="PPK71144.1"/>
    <property type="molecule type" value="Genomic_DNA"/>
</dbReference>
<reference evidence="1 2" key="1">
    <citation type="submission" date="2018-02" db="EMBL/GenBank/DDBJ databases">
        <title>Genomic Encyclopedia of Archaeal and Bacterial Type Strains, Phase II (KMG-II): from individual species to whole genera.</title>
        <authorList>
            <person name="Goeker M."/>
        </authorList>
    </citation>
    <scope>NUCLEOTIDE SEQUENCE [LARGE SCALE GENOMIC DNA]</scope>
    <source>
        <strain evidence="1 2">YU 961-1</strain>
    </source>
</reference>
<dbReference type="OrthoDB" id="8673173at2"/>
<protein>
    <submittedName>
        <fullName evidence="1">Uncharacterized protein</fullName>
    </submittedName>
</protein>
<comment type="caution">
    <text evidence="1">The sequence shown here is derived from an EMBL/GenBank/DDBJ whole genome shotgun (WGS) entry which is preliminary data.</text>
</comment>
<proteinExistence type="predicted"/>
<gene>
    <name evidence="1" type="ORF">CLV40_101333</name>
</gene>
<dbReference type="AlphaFoldDB" id="A0A2S6H110"/>
<dbReference type="RefSeq" id="WP_146107887.1">
    <property type="nucleotide sequence ID" value="NZ_CP154825.1"/>
</dbReference>